<evidence type="ECO:0000313" key="2">
    <source>
        <dbReference type="Proteomes" id="UP000054630"/>
    </source>
</evidence>
<name>A0A0V0SL23_9BILA</name>
<dbReference type="AlphaFoldDB" id="A0A0V0SL23"/>
<keyword evidence="2" id="KW-1185">Reference proteome</keyword>
<sequence>MAFFRSGSLLYCFFDPNVSAVSHKKGVWLKYDKFKDYFEYRNIPLSMLLELDVNLQMPEMTISISFFKITQLLCFISFPVLELLICNVVDKCGLKLLHSHAYCTAEIKDEIKSY</sequence>
<reference evidence="1 2" key="1">
    <citation type="submission" date="2015-01" db="EMBL/GenBank/DDBJ databases">
        <title>Evolution of Trichinella species and genotypes.</title>
        <authorList>
            <person name="Korhonen P.K."/>
            <person name="Edoardo P."/>
            <person name="Giuseppe L.R."/>
            <person name="Gasser R.B."/>
        </authorList>
    </citation>
    <scope>NUCLEOTIDE SEQUENCE [LARGE SCALE GENOMIC DNA]</scope>
    <source>
        <strain evidence="1">ISS37</strain>
    </source>
</reference>
<dbReference type="EMBL" id="JYDL01000003">
    <property type="protein sequence ID" value="KRX27428.1"/>
    <property type="molecule type" value="Genomic_DNA"/>
</dbReference>
<organism evidence="1 2">
    <name type="scientific">Trichinella nelsoni</name>
    <dbReference type="NCBI Taxonomy" id="6336"/>
    <lineage>
        <taxon>Eukaryota</taxon>
        <taxon>Metazoa</taxon>
        <taxon>Ecdysozoa</taxon>
        <taxon>Nematoda</taxon>
        <taxon>Enoplea</taxon>
        <taxon>Dorylaimia</taxon>
        <taxon>Trichinellida</taxon>
        <taxon>Trichinellidae</taxon>
        <taxon>Trichinella</taxon>
    </lineage>
</organism>
<evidence type="ECO:0000313" key="1">
    <source>
        <dbReference type="EMBL" id="KRX27428.1"/>
    </source>
</evidence>
<comment type="caution">
    <text evidence="1">The sequence shown here is derived from an EMBL/GenBank/DDBJ whole genome shotgun (WGS) entry which is preliminary data.</text>
</comment>
<dbReference type="Proteomes" id="UP000054630">
    <property type="component" value="Unassembled WGS sequence"/>
</dbReference>
<accession>A0A0V0SL23</accession>
<protein>
    <submittedName>
        <fullName evidence="1">Uncharacterized protein</fullName>
    </submittedName>
</protein>
<proteinExistence type="predicted"/>
<gene>
    <name evidence="1" type="ORF">T07_918</name>
</gene>